<protein>
    <recommendedName>
        <fullName evidence="5">Peptidase C1A papain C-terminal domain-containing protein</fullName>
    </recommendedName>
</protein>
<dbReference type="Proteomes" id="UP001189429">
    <property type="component" value="Unassembled WGS sequence"/>
</dbReference>
<feature type="region of interest" description="Disordered" evidence="3">
    <location>
        <begin position="208"/>
        <end position="236"/>
    </location>
</feature>
<sequence length="849" mass="91076">MASTNDDQEKVLLPNGEESRTHVVPDRGVPWCRLALSLALLAGLGACVVFGRPTLRRELQLELCRRTGVHPPGGCPKLEDVRRLWISRDLREVDVPPFDPGASVEENANAAFDALMAAGMAGELNEVERESFHMHFLHGASVLSKGKEGEELVAAWESVVREALEMEKPMATKALEEAVNSAEDAHFFVSVPGWMENMTRSDHLRQLGRVPPPNESNGSLPPPAPAMDEEEVARRLSQMPESFSASENWPHCASVFDKVHNQGLCGSCWAFAGVHVVESRLCIATGGAVAAQFSRGFVTSCARNNGWDFDGCRGGLGSWAWEPFASTGVPTGGQSGCVPYWATGAGVHHFEAGAAEASCPSRCSNAEYDRAMPEDSIRLPELDAPAVITVYPGPGWGWVLEVQQALMEQGMCLAGVAGGDAVFMAYRSGVYDVPCRWADCNHETVISGWGAEGPLYEGRPFHFVLHNSWGGEWGEGGKMKIAPLGLCDVVMPGVAIGSDVDWGPPLEPPPPPPDTCTADGCVPFDNDACLQATPKWGSHHDCASSTRWCDSWAKDMHRCCSLSCNVSYLTEESCDAVDAIVKGYNGTCEYPHEGSDCTIASRAFDNDACLKASFGWGPAYHCAGSTHWCDSWAKDMHRCCSLSCNVGYLAEEACEASNAMGSCQYPHEGSDRGPQGGCVFPFFFSGKRFEACTTELALPGQKRDEALSSEPLCATEVGDDLEAKAMGVCDRSCFASEWFRVTAGPCAASEGGRCLTREHYGDLEGCTVAVTSAAALHSHWFNTEKGFDILTIDGQTFSGPSDPSGWGAIIAGGHPEVISGVHVDTGSTIVWTSDEIEGAHGFKVCNFAP</sequence>
<evidence type="ECO:0000313" key="6">
    <source>
        <dbReference type="EMBL" id="CAK0857978.1"/>
    </source>
</evidence>
<accession>A0ABN9UEM6</accession>
<dbReference type="PANTHER" id="PTHR12411">
    <property type="entry name" value="CYSTEINE PROTEASE FAMILY C1-RELATED"/>
    <property type="match status" value="1"/>
</dbReference>
<keyword evidence="4" id="KW-0472">Membrane</keyword>
<reference evidence="6" key="1">
    <citation type="submission" date="2023-10" db="EMBL/GenBank/DDBJ databases">
        <authorList>
            <person name="Chen Y."/>
            <person name="Shah S."/>
            <person name="Dougan E. K."/>
            <person name="Thang M."/>
            <person name="Chan C."/>
        </authorList>
    </citation>
    <scope>NUCLEOTIDE SEQUENCE [LARGE SCALE GENOMIC DNA]</scope>
</reference>
<keyword evidence="4" id="KW-0812">Transmembrane</keyword>
<dbReference type="InterPro" id="IPR038765">
    <property type="entry name" value="Papain-like_cys_pep_sf"/>
</dbReference>
<evidence type="ECO:0000313" key="7">
    <source>
        <dbReference type="Proteomes" id="UP001189429"/>
    </source>
</evidence>
<keyword evidence="4" id="KW-1133">Transmembrane helix</keyword>
<comment type="caution">
    <text evidence="6">The sequence shown here is derived from an EMBL/GenBank/DDBJ whole genome shotgun (WGS) entry which is preliminary data.</text>
</comment>
<name>A0ABN9UEM6_9DINO</name>
<dbReference type="InterPro" id="IPR000668">
    <property type="entry name" value="Peptidase_C1A_C"/>
</dbReference>
<dbReference type="EMBL" id="CAUYUJ010015774">
    <property type="protein sequence ID" value="CAK0857978.1"/>
    <property type="molecule type" value="Genomic_DNA"/>
</dbReference>
<evidence type="ECO:0000256" key="4">
    <source>
        <dbReference type="SAM" id="Phobius"/>
    </source>
</evidence>
<dbReference type="InterPro" id="IPR013128">
    <property type="entry name" value="Peptidase_C1A"/>
</dbReference>
<evidence type="ECO:0000256" key="3">
    <source>
        <dbReference type="SAM" id="MobiDB-lite"/>
    </source>
</evidence>
<comment type="similarity">
    <text evidence="1">Belongs to the peptidase C1 family.</text>
</comment>
<dbReference type="PROSITE" id="PS00139">
    <property type="entry name" value="THIOL_PROTEASE_CYS"/>
    <property type="match status" value="1"/>
</dbReference>
<proteinExistence type="inferred from homology"/>
<dbReference type="InterPro" id="IPR000169">
    <property type="entry name" value="Pept_cys_AS"/>
</dbReference>
<evidence type="ECO:0000259" key="5">
    <source>
        <dbReference type="SMART" id="SM00645"/>
    </source>
</evidence>
<keyword evidence="7" id="KW-1185">Reference proteome</keyword>
<dbReference type="Gene3D" id="2.10.10.10">
    <property type="entry name" value="Fibronectin, type II, collagen-binding"/>
    <property type="match status" value="1"/>
</dbReference>
<feature type="transmembrane region" description="Helical" evidence="4">
    <location>
        <begin position="34"/>
        <end position="51"/>
    </location>
</feature>
<feature type="compositionally biased region" description="Pro residues" evidence="3">
    <location>
        <begin position="210"/>
        <end position="225"/>
    </location>
</feature>
<dbReference type="Pfam" id="PF00112">
    <property type="entry name" value="Peptidase_C1"/>
    <property type="match status" value="1"/>
</dbReference>
<gene>
    <name evidence="6" type="ORF">PCOR1329_LOCUS47910</name>
</gene>
<evidence type="ECO:0000256" key="1">
    <source>
        <dbReference type="ARBA" id="ARBA00008455"/>
    </source>
</evidence>
<evidence type="ECO:0000256" key="2">
    <source>
        <dbReference type="ARBA" id="ARBA00023145"/>
    </source>
</evidence>
<dbReference type="SUPFAM" id="SSF54001">
    <property type="entry name" value="Cysteine proteinases"/>
    <property type="match status" value="1"/>
</dbReference>
<feature type="domain" description="Peptidase C1A papain C-terminal" evidence="5">
    <location>
        <begin position="239"/>
        <end position="496"/>
    </location>
</feature>
<dbReference type="SMART" id="SM00645">
    <property type="entry name" value="Pept_C1"/>
    <property type="match status" value="1"/>
</dbReference>
<keyword evidence="2" id="KW-0865">Zymogen</keyword>
<organism evidence="6 7">
    <name type="scientific">Prorocentrum cordatum</name>
    <dbReference type="NCBI Taxonomy" id="2364126"/>
    <lineage>
        <taxon>Eukaryota</taxon>
        <taxon>Sar</taxon>
        <taxon>Alveolata</taxon>
        <taxon>Dinophyceae</taxon>
        <taxon>Prorocentrales</taxon>
        <taxon>Prorocentraceae</taxon>
        <taxon>Prorocentrum</taxon>
    </lineage>
</organism>
<dbReference type="Gene3D" id="3.90.70.10">
    <property type="entry name" value="Cysteine proteinases"/>
    <property type="match status" value="1"/>
</dbReference>
<dbReference type="InterPro" id="IPR036943">
    <property type="entry name" value="FN_type2_sf"/>
</dbReference>